<name>A0A8J2JPC6_9HEXA</name>
<dbReference type="NCBIfam" id="TIGR00590">
    <property type="entry name" value="pcna"/>
    <property type="match status" value="1"/>
</dbReference>
<gene>
    <name evidence="2" type="ORF">AFUS01_LOCUS11916</name>
</gene>
<protein>
    <recommendedName>
        <fullName evidence="1">Proliferating cell nuclear antigen PCNA C-terminal domain-containing protein</fullName>
    </recommendedName>
</protein>
<feature type="domain" description="Proliferating cell nuclear antigen PCNA C-terminal" evidence="1">
    <location>
        <begin position="75"/>
        <end position="194"/>
    </location>
</feature>
<accession>A0A8J2JPC6</accession>
<organism evidence="2 3">
    <name type="scientific">Allacma fusca</name>
    <dbReference type="NCBI Taxonomy" id="39272"/>
    <lineage>
        <taxon>Eukaryota</taxon>
        <taxon>Metazoa</taxon>
        <taxon>Ecdysozoa</taxon>
        <taxon>Arthropoda</taxon>
        <taxon>Hexapoda</taxon>
        <taxon>Collembola</taxon>
        <taxon>Symphypleona</taxon>
        <taxon>Sminthuridae</taxon>
        <taxon>Allacma</taxon>
    </lineage>
</organism>
<dbReference type="GO" id="GO:0019985">
    <property type="term" value="P:translesion synthesis"/>
    <property type="evidence" value="ECO:0007669"/>
    <property type="project" value="TreeGrafter"/>
</dbReference>
<dbReference type="AlphaFoldDB" id="A0A8J2JPC6"/>
<dbReference type="PANTHER" id="PTHR11352">
    <property type="entry name" value="PROLIFERATING CELL NUCLEAR ANTIGEN"/>
    <property type="match status" value="1"/>
</dbReference>
<dbReference type="GO" id="GO:0003677">
    <property type="term" value="F:DNA binding"/>
    <property type="evidence" value="ECO:0007669"/>
    <property type="project" value="InterPro"/>
</dbReference>
<dbReference type="OrthoDB" id="534348at2759"/>
<dbReference type="CDD" id="cd00577">
    <property type="entry name" value="PCNA"/>
    <property type="match status" value="1"/>
</dbReference>
<dbReference type="Pfam" id="PF02747">
    <property type="entry name" value="PCNA_C"/>
    <property type="match status" value="1"/>
</dbReference>
<dbReference type="Proteomes" id="UP000708208">
    <property type="component" value="Unassembled WGS sequence"/>
</dbReference>
<dbReference type="PANTHER" id="PTHR11352:SF0">
    <property type="entry name" value="PROLIFERATING CELL NUCLEAR ANTIGEN"/>
    <property type="match status" value="1"/>
</dbReference>
<dbReference type="EMBL" id="CAJVCH010092486">
    <property type="protein sequence ID" value="CAG7722803.1"/>
    <property type="molecule type" value="Genomic_DNA"/>
</dbReference>
<dbReference type="GO" id="GO:0006275">
    <property type="term" value="P:regulation of DNA replication"/>
    <property type="evidence" value="ECO:0007669"/>
    <property type="project" value="InterPro"/>
</dbReference>
<evidence type="ECO:0000313" key="2">
    <source>
        <dbReference type="EMBL" id="CAG7722803.1"/>
    </source>
</evidence>
<keyword evidence="3" id="KW-1185">Reference proteome</keyword>
<dbReference type="GO" id="GO:0030337">
    <property type="term" value="F:DNA polymerase processivity factor activity"/>
    <property type="evidence" value="ECO:0007669"/>
    <property type="project" value="InterPro"/>
</dbReference>
<dbReference type="InterPro" id="IPR000730">
    <property type="entry name" value="Pr_cel_nuc_antig"/>
</dbReference>
<comment type="caution">
    <text evidence="2">The sequence shown here is derived from an EMBL/GenBank/DDBJ whole genome shotgun (WGS) entry which is preliminary data.</text>
</comment>
<dbReference type="GO" id="GO:0006298">
    <property type="term" value="P:mismatch repair"/>
    <property type="evidence" value="ECO:0007669"/>
    <property type="project" value="TreeGrafter"/>
</dbReference>
<reference evidence="2" key="1">
    <citation type="submission" date="2021-06" db="EMBL/GenBank/DDBJ databases">
        <authorList>
            <person name="Hodson N. C."/>
            <person name="Mongue J. A."/>
            <person name="Jaron S. K."/>
        </authorList>
    </citation>
    <scope>NUCLEOTIDE SEQUENCE</scope>
</reference>
<proteinExistence type="predicted"/>
<sequence length="292" mass="32225">MKYSSKKENSIEEWRAQEETKFSESVSIYSTTFSPNITHPIIASCGWDKSVKNTNGDRTSDFDVKLMNVDQEHLGIPETDYACTIKMPSGEWSRIVRDLSQFGESIVISCAKKGVQFSSTGDIGTANVKLAPTSSSDEESISIDLQEPVTLTFAARYLQAFSKAAGLSDQVVLSMTPDVPLVVEFKIGDLGAIIHIFIYINLESLNTGEIPRDSRRANVVPIFKSGAKENVSNYRPLSIVFHLHGTEIAEPPLVEGDIQGALDSFTKSLKNIAAKHSCVKPRIRVFKYKSKP</sequence>
<dbReference type="GO" id="GO:0043626">
    <property type="term" value="C:PCNA complex"/>
    <property type="evidence" value="ECO:0007669"/>
    <property type="project" value="TreeGrafter"/>
</dbReference>
<evidence type="ECO:0000313" key="3">
    <source>
        <dbReference type="Proteomes" id="UP000708208"/>
    </source>
</evidence>
<dbReference type="InterPro" id="IPR022649">
    <property type="entry name" value="Pr_cel_nuc_antig_C"/>
</dbReference>
<dbReference type="GO" id="GO:0006272">
    <property type="term" value="P:leading strand elongation"/>
    <property type="evidence" value="ECO:0007669"/>
    <property type="project" value="TreeGrafter"/>
</dbReference>
<feature type="non-terminal residue" evidence="2">
    <location>
        <position position="1"/>
    </location>
</feature>
<evidence type="ECO:0000259" key="1">
    <source>
        <dbReference type="Pfam" id="PF02747"/>
    </source>
</evidence>